<dbReference type="OrthoDB" id="25571at2759"/>
<dbReference type="Proteomes" id="UP000054018">
    <property type="component" value="Unassembled WGS sequence"/>
</dbReference>
<dbReference type="GO" id="GO:0035861">
    <property type="term" value="C:site of double-strand break"/>
    <property type="evidence" value="ECO:0007669"/>
    <property type="project" value="TreeGrafter"/>
</dbReference>
<proteinExistence type="inferred from homology"/>
<dbReference type="AlphaFoldDB" id="A0A0C9YRN8"/>
<dbReference type="Pfam" id="PF08784">
    <property type="entry name" value="RPA_C"/>
    <property type="match status" value="1"/>
</dbReference>
<dbReference type="Gene3D" id="2.40.50.140">
    <property type="entry name" value="Nucleic acid-binding proteins"/>
    <property type="match status" value="1"/>
</dbReference>
<evidence type="ECO:0000256" key="5">
    <source>
        <dbReference type="ARBA" id="ARBA00023242"/>
    </source>
</evidence>
<dbReference type="GO" id="GO:0003697">
    <property type="term" value="F:single-stranded DNA binding"/>
    <property type="evidence" value="ECO:0007669"/>
    <property type="project" value="TreeGrafter"/>
</dbReference>
<organism evidence="8 9">
    <name type="scientific">Pisolithus microcarpus 441</name>
    <dbReference type="NCBI Taxonomy" id="765257"/>
    <lineage>
        <taxon>Eukaryota</taxon>
        <taxon>Fungi</taxon>
        <taxon>Dikarya</taxon>
        <taxon>Basidiomycota</taxon>
        <taxon>Agaricomycotina</taxon>
        <taxon>Agaricomycetes</taxon>
        <taxon>Agaricomycetidae</taxon>
        <taxon>Boletales</taxon>
        <taxon>Sclerodermatineae</taxon>
        <taxon>Pisolithaceae</taxon>
        <taxon>Pisolithus</taxon>
    </lineage>
</organism>
<dbReference type="Gene3D" id="1.10.10.10">
    <property type="entry name" value="Winged helix-like DNA-binding domain superfamily/Winged helix DNA-binding domain"/>
    <property type="match status" value="1"/>
</dbReference>
<dbReference type="GO" id="GO:0006289">
    <property type="term" value="P:nucleotide-excision repair"/>
    <property type="evidence" value="ECO:0007669"/>
    <property type="project" value="TreeGrafter"/>
</dbReference>
<comment type="similarity">
    <text evidence="2">Belongs to the replication factor A protein 2 family.</text>
</comment>
<keyword evidence="9" id="KW-1185">Reference proteome</keyword>
<dbReference type="InterPro" id="IPR014892">
    <property type="entry name" value="RPA_C"/>
</dbReference>
<dbReference type="PANTHER" id="PTHR13989:SF16">
    <property type="entry name" value="REPLICATION PROTEIN A2"/>
    <property type="match status" value="1"/>
</dbReference>
<dbReference type="PIRSF" id="PIRSF036949">
    <property type="entry name" value="RPA32"/>
    <property type="match status" value="1"/>
</dbReference>
<accession>A0A0C9YRN8</accession>
<feature type="region of interest" description="Disordered" evidence="6">
    <location>
        <begin position="124"/>
        <end position="158"/>
    </location>
</feature>
<dbReference type="EMBL" id="KN833786">
    <property type="protein sequence ID" value="KIK19331.1"/>
    <property type="molecule type" value="Genomic_DNA"/>
</dbReference>
<dbReference type="GO" id="GO:0005662">
    <property type="term" value="C:DNA replication factor A complex"/>
    <property type="evidence" value="ECO:0007669"/>
    <property type="project" value="TreeGrafter"/>
</dbReference>
<gene>
    <name evidence="8" type="ORF">PISMIDRAFT_683296</name>
</gene>
<dbReference type="SUPFAM" id="SSF50249">
    <property type="entry name" value="Nucleic acid-binding proteins"/>
    <property type="match status" value="1"/>
</dbReference>
<evidence type="ECO:0000256" key="2">
    <source>
        <dbReference type="ARBA" id="ARBA00007815"/>
    </source>
</evidence>
<dbReference type="HOGENOM" id="CLU_051033_0_1_1"/>
<dbReference type="SUPFAM" id="SSF46785">
    <property type="entry name" value="Winged helix' DNA-binding domain"/>
    <property type="match status" value="1"/>
</dbReference>
<comment type="subcellular location">
    <subcellularLocation>
        <location evidence="1">Nucleus</location>
    </subcellularLocation>
</comment>
<dbReference type="GO" id="GO:0000781">
    <property type="term" value="C:chromosome, telomeric region"/>
    <property type="evidence" value="ECO:0007669"/>
    <property type="project" value="TreeGrafter"/>
</dbReference>
<evidence type="ECO:0000313" key="8">
    <source>
        <dbReference type="EMBL" id="KIK19331.1"/>
    </source>
</evidence>
<dbReference type="GO" id="GO:0006260">
    <property type="term" value="P:DNA replication"/>
    <property type="evidence" value="ECO:0007669"/>
    <property type="project" value="UniProtKB-KW"/>
</dbReference>
<evidence type="ECO:0000256" key="1">
    <source>
        <dbReference type="ARBA" id="ARBA00004123"/>
    </source>
</evidence>
<feature type="compositionally biased region" description="Low complexity" evidence="6">
    <location>
        <begin position="133"/>
        <end position="157"/>
    </location>
</feature>
<dbReference type="GO" id="GO:0000724">
    <property type="term" value="P:double-strand break repair via homologous recombination"/>
    <property type="evidence" value="ECO:0007669"/>
    <property type="project" value="TreeGrafter"/>
</dbReference>
<evidence type="ECO:0000256" key="6">
    <source>
        <dbReference type="SAM" id="MobiDB-lite"/>
    </source>
</evidence>
<dbReference type="InterPro" id="IPR014646">
    <property type="entry name" value="Rfa2/RPA32"/>
</dbReference>
<dbReference type="STRING" id="765257.A0A0C9YRN8"/>
<sequence>MTIHQLLNANQAHADADWMLEDSVIGQVTIVAHIASVQVQATNSQYVLDDGSGRIEARRWIDSSVEDESEKLGIVEGAYVRVLGSLKMFGNKRYVNATQIRPVQSPAEIYYHVLDAMTVTLIWERGPPPRPGQNPQEAGPKSSSASSPYSAQPIQSAGSDQYAHLPQLHRAIVAFMQREPPSEAGVHVGAIARAVGGDAVSISDALDKLSDEGLAFSTIDDSHYQLAA</sequence>
<keyword evidence="4" id="KW-0238">DNA-binding</keyword>
<name>A0A0C9YRN8_9AGAM</name>
<reference evidence="9" key="2">
    <citation type="submission" date="2015-01" db="EMBL/GenBank/DDBJ databases">
        <title>Evolutionary Origins and Diversification of the Mycorrhizal Mutualists.</title>
        <authorList>
            <consortium name="DOE Joint Genome Institute"/>
            <consortium name="Mycorrhizal Genomics Consortium"/>
            <person name="Kohler A."/>
            <person name="Kuo A."/>
            <person name="Nagy L.G."/>
            <person name="Floudas D."/>
            <person name="Copeland A."/>
            <person name="Barry K.W."/>
            <person name="Cichocki N."/>
            <person name="Veneault-Fourrey C."/>
            <person name="LaButti K."/>
            <person name="Lindquist E.A."/>
            <person name="Lipzen A."/>
            <person name="Lundell T."/>
            <person name="Morin E."/>
            <person name="Murat C."/>
            <person name="Riley R."/>
            <person name="Ohm R."/>
            <person name="Sun H."/>
            <person name="Tunlid A."/>
            <person name="Henrissat B."/>
            <person name="Grigoriev I.V."/>
            <person name="Hibbett D.S."/>
            <person name="Martin F."/>
        </authorList>
    </citation>
    <scope>NUCLEOTIDE SEQUENCE [LARGE SCALE GENOMIC DNA]</scope>
    <source>
        <strain evidence="9">441</strain>
    </source>
</reference>
<dbReference type="CDD" id="cd04478">
    <property type="entry name" value="RPA2_DBD_D"/>
    <property type="match status" value="1"/>
</dbReference>
<protein>
    <recommendedName>
        <fullName evidence="7">Replication protein A C-terminal domain-containing protein</fullName>
    </recommendedName>
</protein>
<dbReference type="InterPro" id="IPR012340">
    <property type="entry name" value="NA-bd_OB-fold"/>
</dbReference>
<evidence type="ECO:0000256" key="4">
    <source>
        <dbReference type="ARBA" id="ARBA00023125"/>
    </source>
</evidence>
<evidence type="ECO:0000259" key="7">
    <source>
        <dbReference type="Pfam" id="PF08784"/>
    </source>
</evidence>
<dbReference type="InterPro" id="IPR036388">
    <property type="entry name" value="WH-like_DNA-bd_sf"/>
</dbReference>
<evidence type="ECO:0000313" key="9">
    <source>
        <dbReference type="Proteomes" id="UP000054018"/>
    </source>
</evidence>
<keyword evidence="5" id="KW-0539">Nucleus</keyword>
<evidence type="ECO:0000256" key="3">
    <source>
        <dbReference type="ARBA" id="ARBA00022705"/>
    </source>
</evidence>
<dbReference type="InterPro" id="IPR036390">
    <property type="entry name" value="WH_DNA-bd_sf"/>
</dbReference>
<keyword evidence="3" id="KW-0235">DNA replication</keyword>
<dbReference type="InterPro" id="IPR040260">
    <property type="entry name" value="RFA2-like"/>
</dbReference>
<feature type="domain" description="Replication protein A C-terminal" evidence="7">
    <location>
        <begin position="137"/>
        <end position="221"/>
    </location>
</feature>
<dbReference type="PANTHER" id="PTHR13989">
    <property type="entry name" value="REPLICATION PROTEIN A-RELATED"/>
    <property type="match status" value="1"/>
</dbReference>
<reference evidence="8 9" key="1">
    <citation type="submission" date="2014-04" db="EMBL/GenBank/DDBJ databases">
        <authorList>
            <consortium name="DOE Joint Genome Institute"/>
            <person name="Kuo A."/>
            <person name="Kohler A."/>
            <person name="Costa M.D."/>
            <person name="Nagy L.G."/>
            <person name="Floudas D."/>
            <person name="Copeland A."/>
            <person name="Barry K.W."/>
            <person name="Cichocki N."/>
            <person name="Veneault-Fourrey C."/>
            <person name="LaButti K."/>
            <person name="Lindquist E.A."/>
            <person name="Lipzen A."/>
            <person name="Lundell T."/>
            <person name="Morin E."/>
            <person name="Murat C."/>
            <person name="Sun H."/>
            <person name="Tunlid A."/>
            <person name="Henrissat B."/>
            <person name="Grigoriev I.V."/>
            <person name="Hibbett D.S."/>
            <person name="Martin F."/>
            <person name="Nordberg H.P."/>
            <person name="Cantor M.N."/>
            <person name="Hua S.X."/>
        </authorList>
    </citation>
    <scope>NUCLEOTIDE SEQUENCE [LARGE SCALE GENOMIC DNA]</scope>
    <source>
        <strain evidence="8 9">441</strain>
    </source>
</reference>